<reference evidence="1 2" key="1">
    <citation type="journal article" date="2012" name="J. Bacteriol.">
        <title>Complete Genome Sequence of the Naphthalene-Degrading Pseudomonas putida Strain ND6.</title>
        <authorList>
            <person name="Li S."/>
            <person name="Zhao H."/>
            <person name="Li Y."/>
            <person name="Niu S."/>
            <person name="Cai B."/>
        </authorList>
    </citation>
    <scope>NUCLEOTIDE SEQUENCE [LARGE SCALE GENOMIC DNA]</scope>
    <source>
        <strain evidence="1 2">ND6</strain>
    </source>
</reference>
<evidence type="ECO:0000313" key="1">
    <source>
        <dbReference type="EMBL" id="AFK71010.1"/>
    </source>
</evidence>
<dbReference type="Proteomes" id="UP000005268">
    <property type="component" value="Chromosome"/>
</dbReference>
<name>I3UZT9_PSEPU</name>
<proteinExistence type="predicted"/>
<gene>
    <name evidence="1" type="ORF">YSA_07840</name>
</gene>
<dbReference type="HOGENOM" id="CLU_2882558_0_0_6"/>
<evidence type="ECO:0000313" key="2">
    <source>
        <dbReference type="Proteomes" id="UP000005268"/>
    </source>
</evidence>
<accession>I3UZT9</accession>
<protein>
    <submittedName>
        <fullName evidence="1">Uncharacterized protein</fullName>
    </submittedName>
</protein>
<dbReference type="AlphaFoldDB" id="I3UZT9"/>
<dbReference type="KEGG" id="ppi:YSA_07840"/>
<organism evidence="1 2">
    <name type="scientific">Pseudomonas putida ND6</name>
    <dbReference type="NCBI Taxonomy" id="231023"/>
    <lineage>
        <taxon>Bacteria</taxon>
        <taxon>Pseudomonadati</taxon>
        <taxon>Pseudomonadota</taxon>
        <taxon>Gammaproteobacteria</taxon>
        <taxon>Pseudomonadales</taxon>
        <taxon>Pseudomonadaceae</taxon>
        <taxon>Pseudomonas</taxon>
    </lineage>
</organism>
<dbReference type="EMBL" id="CP003588">
    <property type="protein sequence ID" value="AFK71010.1"/>
    <property type="molecule type" value="Genomic_DNA"/>
</dbReference>
<sequence>MLVEGAPQVEGVTPDSLDIHGLAYSLVAKRSRIRARIATKLPKEIRLRLQKTLPYATEFPALV</sequence>